<evidence type="ECO:0000256" key="1">
    <source>
        <dbReference type="ARBA" id="ARBA00004123"/>
    </source>
</evidence>
<dbReference type="InterPro" id="IPR009057">
    <property type="entry name" value="Homeodomain-like_sf"/>
</dbReference>
<feature type="compositionally biased region" description="Low complexity" evidence="4">
    <location>
        <begin position="283"/>
        <end position="298"/>
    </location>
</feature>
<dbReference type="OrthoDB" id="6328862at2759"/>
<dbReference type="EMBL" id="CAJPEV010005264">
    <property type="protein sequence ID" value="CAG0902954.1"/>
    <property type="molecule type" value="Genomic_DNA"/>
</dbReference>
<feature type="domain" description="Homeobox" evidence="5">
    <location>
        <begin position="212"/>
        <end position="241"/>
    </location>
</feature>
<organism evidence="6">
    <name type="scientific">Darwinula stevensoni</name>
    <dbReference type="NCBI Taxonomy" id="69355"/>
    <lineage>
        <taxon>Eukaryota</taxon>
        <taxon>Metazoa</taxon>
        <taxon>Ecdysozoa</taxon>
        <taxon>Arthropoda</taxon>
        <taxon>Crustacea</taxon>
        <taxon>Oligostraca</taxon>
        <taxon>Ostracoda</taxon>
        <taxon>Podocopa</taxon>
        <taxon>Podocopida</taxon>
        <taxon>Darwinulocopina</taxon>
        <taxon>Darwinuloidea</taxon>
        <taxon>Darwinulidae</taxon>
        <taxon>Darwinula</taxon>
    </lineage>
</organism>
<evidence type="ECO:0000313" key="6">
    <source>
        <dbReference type="EMBL" id="CAD7253087.1"/>
    </source>
</evidence>
<dbReference type="GO" id="GO:0000978">
    <property type="term" value="F:RNA polymerase II cis-regulatory region sequence-specific DNA binding"/>
    <property type="evidence" value="ECO:0007669"/>
    <property type="project" value="TreeGrafter"/>
</dbReference>
<dbReference type="SUPFAM" id="SSF46689">
    <property type="entry name" value="Homeodomain-like"/>
    <property type="match status" value="1"/>
</dbReference>
<sequence>MRTPPSGFYSSETRPSHLGAGGAREPWWWSFPHLRPHLVSHNPVRNYSPEYSYLSPVKNTYVWTRRPHRPYSSRDGIQGMASTYEAHQGECYAEDPCSASASTPFWISQVLQPPPPEDDYRLYDVKSGVHFRPQSFMVRNILDQEEEKPGPAFESLPSIQNTYYTPPDYESWNSSAYPNVAPIVPVPIQEYSDECHYRPDTSASLPHGDYLKQEMSSPSRDLSPCQVKIWFQNHRYKTKRSNQEATGKHQHHQDLDYHHTSPPPPMETPRKVAVPVLVRDGKPCTTTHPPPEHQQQPLPSFPPPPPIPVYYPPPPQNGPDSLADGRGFLHHDSTPITSEEGGG</sequence>
<keyword evidence="2 3" id="KW-0371">Homeobox</keyword>
<dbReference type="Gene3D" id="1.10.10.60">
    <property type="entry name" value="Homeodomain-like"/>
    <property type="match status" value="1"/>
</dbReference>
<gene>
    <name evidence="6" type="ORF">DSTB1V02_LOCUS12837</name>
</gene>
<dbReference type="EMBL" id="LR904781">
    <property type="protein sequence ID" value="CAD7253087.1"/>
    <property type="molecule type" value="Genomic_DNA"/>
</dbReference>
<reference evidence="6" key="1">
    <citation type="submission" date="2020-11" db="EMBL/GenBank/DDBJ databases">
        <authorList>
            <person name="Tran Van P."/>
        </authorList>
    </citation>
    <scope>NUCLEOTIDE SEQUENCE</scope>
</reference>
<feature type="compositionally biased region" description="Pro residues" evidence="4">
    <location>
        <begin position="299"/>
        <end position="317"/>
    </location>
</feature>
<protein>
    <recommendedName>
        <fullName evidence="5">Homeobox domain-containing protein</fullName>
    </recommendedName>
</protein>
<dbReference type="InterPro" id="IPR001356">
    <property type="entry name" value="HD"/>
</dbReference>
<dbReference type="Pfam" id="PF00046">
    <property type="entry name" value="Homeodomain"/>
    <property type="match status" value="1"/>
</dbReference>
<evidence type="ECO:0000313" key="7">
    <source>
        <dbReference type="Proteomes" id="UP000677054"/>
    </source>
</evidence>
<evidence type="ECO:0000256" key="4">
    <source>
        <dbReference type="SAM" id="MobiDB-lite"/>
    </source>
</evidence>
<dbReference type="GO" id="GO:0000981">
    <property type="term" value="F:DNA-binding transcription factor activity, RNA polymerase II-specific"/>
    <property type="evidence" value="ECO:0007669"/>
    <property type="project" value="TreeGrafter"/>
</dbReference>
<dbReference type="CDD" id="cd00086">
    <property type="entry name" value="homeodomain"/>
    <property type="match status" value="1"/>
</dbReference>
<feature type="region of interest" description="Disordered" evidence="4">
    <location>
        <begin position="238"/>
        <end position="343"/>
    </location>
</feature>
<dbReference type="PROSITE" id="PS50071">
    <property type="entry name" value="HOMEOBOX_2"/>
    <property type="match status" value="1"/>
</dbReference>
<dbReference type="AlphaFoldDB" id="A0A7R9AF56"/>
<keyword evidence="7" id="KW-1185">Reference proteome</keyword>
<evidence type="ECO:0000256" key="2">
    <source>
        <dbReference type="PROSITE-ProRule" id="PRU00108"/>
    </source>
</evidence>
<dbReference type="GO" id="GO:0005634">
    <property type="term" value="C:nucleus"/>
    <property type="evidence" value="ECO:0007669"/>
    <property type="project" value="UniProtKB-SubCell"/>
</dbReference>
<evidence type="ECO:0000259" key="5">
    <source>
        <dbReference type="PROSITE" id="PS50071"/>
    </source>
</evidence>
<dbReference type="Proteomes" id="UP000677054">
    <property type="component" value="Unassembled WGS sequence"/>
</dbReference>
<accession>A0A7R9AF56</accession>
<proteinExistence type="predicted"/>
<name>A0A7R9AF56_9CRUS</name>
<dbReference type="InterPro" id="IPR050394">
    <property type="entry name" value="Homeobox_NK-like"/>
</dbReference>
<dbReference type="PANTHER" id="PTHR24340">
    <property type="entry name" value="HOMEOBOX PROTEIN NKX"/>
    <property type="match status" value="1"/>
</dbReference>
<dbReference type="GO" id="GO:0030154">
    <property type="term" value="P:cell differentiation"/>
    <property type="evidence" value="ECO:0007669"/>
    <property type="project" value="TreeGrafter"/>
</dbReference>
<keyword evidence="2 3" id="KW-0539">Nucleus</keyword>
<feature type="DNA-binding region" description="Homeobox" evidence="2">
    <location>
        <begin position="214"/>
        <end position="242"/>
    </location>
</feature>
<keyword evidence="2 3" id="KW-0238">DNA-binding</keyword>
<comment type="subcellular location">
    <subcellularLocation>
        <location evidence="1 2 3">Nucleus</location>
    </subcellularLocation>
</comment>
<evidence type="ECO:0000256" key="3">
    <source>
        <dbReference type="RuleBase" id="RU000682"/>
    </source>
</evidence>